<dbReference type="AlphaFoldDB" id="A0A4S4MNT6"/>
<dbReference type="CDD" id="cd03139">
    <property type="entry name" value="GATase1_PfpI_2"/>
    <property type="match status" value="1"/>
</dbReference>
<protein>
    <recommendedName>
        <fullName evidence="1">DJ-1/PfpI domain-containing protein</fullName>
    </recommendedName>
</protein>
<dbReference type="InterPro" id="IPR002818">
    <property type="entry name" value="DJ-1/PfpI"/>
</dbReference>
<dbReference type="Gene3D" id="3.40.50.880">
    <property type="match status" value="1"/>
</dbReference>
<evidence type="ECO:0000313" key="2">
    <source>
        <dbReference type="EMBL" id="THH26711.1"/>
    </source>
</evidence>
<organism evidence="2 3">
    <name type="scientific">Antrodiella citrinella</name>
    <dbReference type="NCBI Taxonomy" id="2447956"/>
    <lineage>
        <taxon>Eukaryota</taxon>
        <taxon>Fungi</taxon>
        <taxon>Dikarya</taxon>
        <taxon>Basidiomycota</taxon>
        <taxon>Agaricomycotina</taxon>
        <taxon>Agaricomycetes</taxon>
        <taxon>Polyporales</taxon>
        <taxon>Steccherinaceae</taxon>
        <taxon>Antrodiella</taxon>
    </lineage>
</organism>
<dbReference type="InterPro" id="IPR052158">
    <property type="entry name" value="INH-QAR"/>
</dbReference>
<sequence>MSESLQILKLAVCLFNDVTLLDFQGCVEQFGFLAPQNVLNTDSITHVASKVAIDIEYLAPTEDPVKPSSGPLLVPTRTYDSVRDDEQFDLILIPGGPGTFPAALPPSVISFVKKQEPGIKYMLTVCTGSWVLAQAGLLQGKRATTNKYLFNFIKDATKDLGIDWVAKARWTVDGNYWTSSGITAGEETTTRKIRGFNELNISTEGDDEYAAFHGLV</sequence>
<comment type="caution">
    <text evidence="2">The sequence shown here is derived from an EMBL/GenBank/DDBJ whole genome shotgun (WGS) entry which is preliminary data.</text>
</comment>
<dbReference type="SUPFAM" id="SSF52317">
    <property type="entry name" value="Class I glutamine amidotransferase-like"/>
    <property type="match status" value="1"/>
</dbReference>
<dbReference type="PANTHER" id="PTHR43130:SF15">
    <property type="entry name" value="THIJ_PFPI FAMILY PROTEIN (AFU_ORTHOLOGUE AFUA_5G14240)"/>
    <property type="match status" value="1"/>
</dbReference>
<dbReference type="InterPro" id="IPR029062">
    <property type="entry name" value="Class_I_gatase-like"/>
</dbReference>
<proteinExistence type="predicted"/>
<evidence type="ECO:0000313" key="3">
    <source>
        <dbReference type="Proteomes" id="UP000308730"/>
    </source>
</evidence>
<keyword evidence="3" id="KW-1185">Reference proteome</keyword>
<accession>A0A4S4MNT6</accession>
<feature type="domain" description="DJ-1/PfpI" evidence="1">
    <location>
        <begin position="28"/>
        <end position="187"/>
    </location>
</feature>
<dbReference type="OrthoDB" id="543156at2759"/>
<gene>
    <name evidence="2" type="ORF">EUX98_g7478</name>
</gene>
<dbReference type="PANTHER" id="PTHR43130">
    <property type="entry name" value="ARAC-FAMILY TRANSCRIPTIONAL REGULATOR"/>
    <property type="match status" value="1"/>
</dbReference>
<dbReference type="EMBL" id="SGPM01000318">
    <property type="protein sequence ID" value="THH26711.1"/>
    <property type="molecule type" value="Genomic_DNA"/>
</dbReference>
<reference evidence="2 3" key="1">
    <citation type="submission" date="2019-02" db="EMBL/GenBank/DDBJ databases">
        <title>Genome sequencing of the rare red list fungi Antrodiella citrinella (Flaviporus citrinellus).</title>
        <authorList>
            <person name="Buettner E."/>
            <person name="Kellner H."/>
        </authorList>
    </citation>
    <scope>NUCLEOTIDE SEQUENCE [LARGE SCALE GENOMIC DNA]</scope>
    <source>
        <strain evidence="2 3">DSM 108506</strain>
    </source>
</reference>
<evidence type="ECO:0000259" key="1">
    <source>
        <dbReference type="Pfam" id="PF01965"/>
    </source>
</evidence>
<dbReference type="Proteomes" id="UP000308730">
    <property type="component" value="Unassembled WGS sequence"/>
</dbReference>
<name>A0A4S4MNT6_9APHY</name>
<dbReference type="Pfam" id="PF01965">
    <property type="entry name" value="DJ-1_PfpI"/>
    <property type="match status" value="1"/>
</dbReference>